<dbReference type="InParanoid" id="E0V908"/>
<dbReference type="HOGENOM" id="CLU_067902_3_0_1"/>
<dbReference type="VEuPathDB" id="VectorBase:PHUM003060"/>
<proteinExistence type="predicted"/>
<dbReference type="InterPro" id="IPR006797">
    <property type="entry name" value="PRELI/MSF1_dom"/>
</dbReference>
<dbReference type="GO" id="GO:0005758">
    <property type="term" value="C:mitochondrial intermembrane space"/>
    <property type="evidence" value="ECO:0007669"/>
    <property type="project" value="InterPro"/>
</dbReference>
<dbReference type="FunCoup" id="E0V908">
    <property type="interactions" value="1631"/>
</dbReference>
<reference evidence="2" key="1">
    <citation type="submission" date="2007-04" db="EMBL/GenBank/DDBJ databases">
        <title>Annotation of Pediculus humanus corporis strain USDA.</title>
        <authorList>
            <person name="Kirkness E."/>
            <person name="Hannick L."/>
            <person name="Hass B."/>
            <person name="Bruggner R."/>
            <person name="Lawson D."/>
            <person name="Bidwell S."/>
            <person name="Joardar V."/>
            <person name="Caler E."/>
            <person name="Walenz B."/>
            <person name="Inman J."/>
            <person name="Schobel S."/>
            <person name="Galinsky K."/>
            <person name="Amedeo P."/>
            <person name="Strausberg R."/>
        </authorList>
    </citation>
    <scope>NUCLEOTIDE SEQUENCE</scope>
    <source>
        <strain evidence="2">USDA</strain>
    </source>
</reference>
<dbReference type="OrthoDB" id="341300at2759"/>
<dbReference type="EnsemblMetazoa" id="PHUM003060-RA">
    <property type="protein sequence ID" value="PHUM003060-PA"/>
    <property type="gene ID" value="PHUM003060"/>
</dbReference>
<dbReference type="STRING" id="121224.E0V908"/>
<evidence type="ECO:0000313" key="4">
    <source>
        <dbReference type="Proteomes" id="UP000009046"/>
    </source>
</evidence>
<dbReference type="PROSITE" id="PS50904">
    <property type="entry name" value="PRELI_MSF1"/>
    <property type="match status" value="1"/>
</dbReference>
<reference evidence="2" key="2">
    <citation type="submission" date="2007-04" db="EMBL/GenBank/DDBJ databases">
        <title>The genome of the human body louse.</title>
        <authorList>
            <consortium name="The Human Body Louse Genome Consortium"/>
            <person name="Kirkness E."/>
            <person name="Walenz B."/>
            <person name="Hass B."/>
            <person name="Bruggner R."/>
            <person name="Strausberg R."/>
        </authorList>
    </citation>
    <scope>NUCLEOTIDE SEQUENCE</scope>
    <source>
        <strain evidence="2">USDA</strain>
    </source>
</reference>
<feature type="domain" description="PRELI/MSF1" evidence="1">
    <location>
        <begin position="1"/>
        <end position="171"/>
    </location>
</feature>
<sequence>MKYYENSTVFHYTWEQVAQGFWKRYPNPQSSHVLTEDTIQREVKDGKLYSKRILTKTNRVPKWGERFISTRVVKIIEESIVDPNEKLLVTYTRNIGLARIMEMSVVEKVTYKTSQENSNWTVAYRSAWIDSQVFGFRKAIIAFGLERFRRNCQKMITGFNYVLSGMFPQNASTVTIEENSNIASKTEKLRDVAKTASDLAKSKANSIFVSCEPRTKL</sequence>
<dbReference type="CTD" id="8233342"/>
<dbReference type="GeneID" id="8233342"/>
<accession>E0V908</accession>
<dbReference type="PANTHER" id="PTHR11158">
    <property type="entry name" value="MSF1/PX19 RELATED"/>
    <property type="match status" value="1"/>
</dbReference>
<protein>
    <recommendedName>
        <fullName evidence="1">PRELI/MSF1 domain-containing protein</fullName>
    </recommendedName>
</protein>
<dbReference type="AlphaFoldDB" id="E0V908"/>
<evidence type="ECO:0000259" key="1">
    <source>
        <dbReference type="PROSITE" id="PS50904"/>
    </source>
</evidence>
<evidence type="ECO:0000313" key="2">
    <source>
        <dbReference type="EMBL" id="EEB09864.1"/>
    </source>
</evidence>
<evidence type="ECO:0000313" key="3">
    <source>
        <dbReference type="EnsemblMetazoa" id="PHUM003060-PA"/>
    </source>
</evidence>
<dbReference type="EMBL" id="AAZO01000041">
    <property type="status" value="NOT_ANNOTATED_CDS"/>
    <property type="molecule type" value="Genomic_DNA"/>
</dbReference>
<dbReference type="OMA" id="GYEFFKC"/>
<dbReference type="EMBL" id="DS234988">
    <property type="protein sequence ID" value="EEB09864.1"/>
    <property type="molecule type" value="Genomic_DNA"/>
</dbReference>
<dbReference type="KEGG" id="phu:Phum_PHUM003060"/>
<organism>
    <name type="scientific">Pediculus humanus subsp. corporis</name>
    <name type="common">Body louse</name>
    <dbReference type="NCBI Taxonomy" id="121224"/>
    <lineage>
        <taxon>Eukaryota</taxon>
        <taxon>Metazoa</taxon>
        <taxon>Ecdysozoa</taxon>
        <taxon>Arthropoda</taxon>
        <taxon>Hexapoda</taxon>
        <taxon>Insecta</taxon>
        <taxon>Pterygota</taxon>
        <taxon>Neoptera</taxon>
        <taxon>Paraneoptera</taxon>
        <taxon>Psocodea</taxon>
        <taxon>Troctomorpha</taxon>
        <taxon>Phthiraptera</taxon>
        <taxon>Anoplura</taxon>
        <taxon>Pediculidae</taxon>
        <taxon>Pediculus</taxon>
    </lineage>
</organism>
<name>E0V908_PEDHC</name>
<dbReference type="Pfam" id="PF04707">
    <property type="entry name" value="PRELI"/>
    <property type="match status" value="1"/>
</dbReference>
<keyword evidence="4" id="KW-1185">Reference proteome</keyword>
<gene>
    <name evidence="3" type="primary">8233342</name>
    <name evidence="2" type="ORF">Phum_PHUM003060</name>
</gene>
<dbReference type="RefSeq" id="XP_002422602.1">
    <property type="nucleotide sequence ID" value="XM_002422557.1"/>
</dbReference>
<dbReference type="Proteomes" id="UP000009046">
    <property type="component" value="Unassembled WGS sequence"/>
</dbReference>
<dbReference type="InterPro" id="IPR037365">
    <property type="entry name" value="Slowmo/Ups"/>
</dbReference>
<reference evidence="3" key="3">
    <citation type="submission" date="2021-02" db="UniProtKB">
        <authorList>
            <consortium name="EnsemblMetazoa"/>
        </authorList>
    </citation>
    <scope>IDENTIFICATION</scope>
    <source>
        <strain evidence="3">USDA</strain>
    </source>
</reference>
<dbReference type="eggNOG" id="KOG3337">
    <property type="taxonomic scope" value="Eukaryota"/>
</dbReference>